<accession>A0A098DE65</accession>
<reference evidence="2" key="4">
    <citation type="submission" date="2017-01" db="UniProtKB">
        <authorList>
            <consortium name="EnsemblFungi"/>
        </authorList>
    </citation>
    <scope>IDENTIFICATION</scope>
    <source>
        <strain evidence="2">PH-1 / ATCC MYA-4620 / FGSC 9075 / NRRL 31084</strain>
    </source>
</reference>
<organism evidence="1 3">
    <name type="scientific">Gibberella zeae (strain ATCC MYA-4620 / CBS 123657 / FGSC 9075 / NRRL 31084 / PH-1)</name>
    <name type="common">Wheat head blight fungus</name>
    <name type="synonym">Fusarium graminearum</name>
    <dbReference type="NCBI Taxonomy" id="229533"/>
    <lineage>
        <taxon>Eukaryota</taxon>
        <taxon>Fungi</taxon>
        <taxon>Dikarya</taxon>
        <taxon>Ascomycota</taxon>
        <taxon>Pezizomycotina</taxon>
        <taxon>Sordariomycetes</taxon>
        <taxon>Hypocreomycetidae</taxon>
        <taxon>Hypocreales</taxon>
        <taxon>Nectriaceae</taxon>
        <taxon>Fusarium</taxon>
    </lineage>
</organism>
<reference evidence="1 3" key="3">
    <citation type="journal article" date="2015" name="BMC Genomics">
        <title>The completed genome sequence of the pathogenic ascomycete fungus Fusarium graminearum.</title>
        <authorList>
            <person name="King R."/>
            <person name="Urban M."/>
            <person name="Hammond-Kosack M.C."/>
            <person name="Hassani-Pak K."/>
            <person name="Hammond-Kosack K.E."/>
        </authorList>
    </citation>
    <scope>NUCLEOTIDE SEQUENCE [LARGE SCALE GENOMIC DNA]</scope>
    <source>
        <strain evidence="3">ATCC MYA-4620 / CBS 123657 / FGSC 9075 / NRRL 31084 / PH-1</strain>
        <strain evidence="1">PH-1</strain>
    </source>
</reference>
<dbReference type="InParanoid" id="A0A098DE65"/>
<sequence>MPASPFQTEAWIEYGLGTLILLLRYFARWKTVGFKGYQGDDYFALASLIFWTHLIAGRMKKQKQKATATEKKYLSY</sequence>
<name>A0A098DE65_GIBZE</name>
<dbReference type="EMBL" id="HG970333">
    <property type="protein sequence ID" value="CEF76740.1"/>
    <property type="molecule type" value="Genomic_DNA"/>
</dbReference>
<dbReference type="Proteomes" id="UP000070720">
    <property type="component" value="Chromosome 2"/>
</dbReference>
<evidence type="ECO:0000313" key="2">
    <source>
        <dbReference type="EnsemblFungi" id="CEF76740"/>
    </source>
</evidence>
<keyword evidence="3" id="KW-1185">Reference proteome</keyword>
<reference evidence="2 3" key="1">
    <citation type="journal article" date="2007" name="Science">
        <title>The Fusarium graminearum genome reveals a link between localized polymorphism and pathogen specialization.</title>
        <authorList>
            <person name="Cuomo C.A."/>
            <person name="Gueldener U."/>
            <person name="Xu J.-R."/>
            <person name="Trail F."/>
            <person name="Turgeon B.G."/>
            <person name="Di Pietro A."/>
            <person name="Walton J.D."/>
            <person name="Ma L.-J."/>
            <person name="Baker S.E."/>
            <person name="Rep M."/>
            <person name="Adam G."/>
            <person name="Antoniw J."/>
            <person name="Baldwin T."/>
            <person name="Calvo S.E."/>
            <person name="Chang Y.-L."/>
            <person name="DeCaprio D."/>
            <person name="Gale L.R."/>
            <person name="Gnerre S."/>
            <person name="Goswami R.S."/>
            <person name="Hammond-Kosack K."/>
            <person name="Harris L.J."/>
            <person name="Hilburn K."/>
            <person name="Kennell J.C."/>
            <person name="Kroken S."/>
            <person name="Magnuson J.K."/>
            <person name="Mannhaupt G."/>
            <person name="Mauceli E.W."/>
            <person name="Mewes H.-W."/>
            <person name="Mitterbauer R."/>
            <person name="Muehlbauer G."/>
            <person name="Muensterkoetter M."/>
            <person name="Nelson D."/>
            <person name="O'Donnell K."/>
            <person name="Ouellet T."/>
            <person name="Qi W."/>
            <person name="Quesneville H."/>
            <person name="Roncero M.I.G."/>
            <person name="Seong K.-Y."/>
            <person name="Tetko I.V."/>
            <person name="Urban M."/>
            <person name="Waalwijk C."/>
            <person name="Ward T.J."/>
            <person name="Yao J."/>
            <person name="Birren B.W."/>
            <person name="Kistler H.C."/>
        </authorList>
    </citation>
    <scope>NUCLEOTIDE SEQUENCE [LARGE SCALE GENOMIC DNA]</scope>
    <source>
        <strain evidence="3">ATCC MYA-4620 / CBS 123657 / FGSC 9075 / NRRL 31084 / PH-1</strain>
        <strain evidence="2">PH-1 / ATCC MYA-4620 / FGSC 9075 / NRRL 31084</strain>
    </source>
</reference>
<dbReference type="AlphaFoldDB" id="A0A098DE65"/>
<proteinExistence type="predicted"/>
<dbReference type="EnsemblFungi" id="CEF76740">
    <property type="protein sequence ID" value="CEF76740"/>
    <property type="gene ID" value="FGRRES_20128"/>
</dbReference>
<evidence type="ECO:0000313" key="3">
    <source>
        <dbReference type="Proteomes" id="UP000070720"/>
    </source>
</evidence>
<reference evidence="2 3" key="2">
    <citation type="journal article" date="2010" name="Nature">
        <title>Comparative genomics reveals mobile pathogenicity chromosomes in Fusarium.</title>
        <authorList>
            <person name="Ma L.J."/>
            <person name="van der Does H.C."/>
            <person name="Borkovich K.A."/>
            <person name="Coleman J.J."/>
            <person name="Daboussi M.J."/>
            <person name="Di Pietro A."/>
            <person name="Dufresne M."/>
            <person name="Freitag M."/>
            <person name="Grabherr M."/>
            <person name="Henrissat B."/>
            <person name="Houterman P.M."/>
            <person name="Kang S."/>
            <person name="Shim W.B."/>
            <person name="Woloshuk C."/>
            <person name="Xie X."/>
            <person name="Xu J.R."/>
            <person name="Antoniw J."/>
            <person name="Baker S.E."/>
            <person name="Bluhm B.H."/>
            <person name="Breakspear A."/>
            <person name="Brown D.W."/>
            <person name="Butchko R.A."/>
            <person name="Chapman S."/>
            <person name="Coulson R."/>
            <person name="Coutinho P.M."/>
            <person name="Danchin E.G."/>
            <person name="Diener A."/>
            <person name="Gale L.R."/>
            <person name="Gardiner D.M."/>
            <person name="Goff S."/>
            <person name="Hammond-Kosack K.E."/>
            <person name="Hilburn K."/>
            <person name="Hua-Van A."/>
            <person name="Jonkers W."/>
            <person name="Kazan K."/>
            <person name="Kodira C.D."/>
            <person name="Koehrsen M."/>
            <person name="Kumar L."/>
            <person name="Lee Y.H."/>
            <person name="Li L."/>
            <person name="Manners J.M."/>
            <person name="Miranda-Saavedra D."/>
            <person name="Mukherjee M."/>
            <person name="Park G."/>
            <person name="Park J."/>
            <person name="Park S.Y."/>
            <person name="Proctor R.H."/>
            <person name="Regev A."/>
            <person name="Ruiz-Roldan M.C."/>
            <person name="Sain D."/>
            <person name="Sakthikumar S."/>
            <person name="Sykes S."/>
            <person name="Schwartz D.C."/>
            <person name="Turgeon B.G."/>
            <person name="Wapinski I."/>
            <person name="Yoder O."/>
            <person name="Young S."/>
            <person name="Zeng Q."/>
            <person name="Zhou S."/>
            <person name="Galagan J."/>
            <person name="Cuomo C.A."/>
            <person name="Kistler H.C."/>
            <person name="Rep M."/>
        </authorList>
    </citation>
    <scope>GENOME REANNOTATION</scope>
    <source>
        <strain evidence="3">ATCC MYA-4620 / CBS 123657 / FGSC 9075 / NRRL 31084 / PH-1</strain>
        <strain evidence="2">PH-1 / ATCC MYA-4620 / FGSC 9075 / NRRL 31084</strain>
    </source>
</reference>
<dbReference type="VEuPathDB" id="FungiDB:FGRAMPH1_01G09875"/>
<gene>
    <name evidence="2" type="primary">FG08406.1</name>
    <name evidence="1" type="ORF">FGRAMPH1_01T09875</name>
</gene>
<accession>A0A0E0RZR5</accession>
<protein>
    <submittedName>
        <fullName evidence="1">Chromosome 2, complete genome</fullName>
    </submittedName>
</protein>
<evidence type="ECO:0000313" key="1">
    <source>
        <dbReference type="EMBL" id="CEF76740.1"/>
    </source>
</evidence>